<dbReference type="Proteomes" id="UP001306508">
    <property type="component" value="Unassembled WGS sequence"/>
</dbReference>
<dbReference type="GO" id="GO:0033588">
    <property type="term" value="C:elongator holoenzyme complex"/>
    <property type="evidence" value="ECO:0007669"/>
    <property type="project" value="InterPro"/>
</dbReference>
<dbReference type="Gene3D" id="3.40.50.300">
    <property type="entry name" value="P-loop containing nucleotide triphosphate hydrolases"/>
    <property type="match status" value="1"/>
</dbReference>
<evidence type="ECO:0000256" key="3">
    <source>
        <dbReference type="SAM" id="MobiDB-lite"/>
    </source>
</evidence>
<evidence type="ECO:0008006" key="6">
    <source>
        <dbReference type="Google" id="ProtNLM"/>
    </source>
</evidence>
<dbReference type="PANTHER" id="PTHR16184">
    <property type="entry name" value="ELONGATOR COMPLEX PROTEIN 6"/>
    <property type="match status" value="1"/>
</dbReference>
<dbReference type="PANTHER" id="PTHR16184:SF6">
    <property type="entry name" value="ELONGATOR COMPLEX PROTEIN 6"/>
    <property type="match status" value="1"/>
</dbReference>
<dbReference type="InterPro" id="IPR027417">
    <property type="entry name" value="P-loop_NTPase"/>
</dbReference>
<proteinExistence type="inferred from homology"/>
<accession>A0AAN8A8N4</accession>
<sequence>MATQRQDLVLFSDQSVIPTVTENDPHRLFLITSTHSSGPQWLINALVETHTKGSSYSLNGNKVGNSSNSSSSNSSSSNSSSSRSTFSHSITNLNKVTIISFVHNENHYLSSFQKLQINSNQYTVIDCLTDFVQKQIPKFMNNKLALLQSITDQLTNDIPNNNHIVILDQPEFLLSLVSGLTSNELWNNFINPIWQKCKILMINNNVDLFKGGILNSTVNKTFTEFQRFITICHHKSTVVLNLRPLTTGHAKDVTGTLRITRGGVDWFNNSNTTIHVVENEYLYLTEKENTKLFYG</sequence>
<gene>
    <name evidence="4" type="ORF">RI543_002173</name>
</gene>
<evidence type="ECO:0000256" key="2">
    <source>
        <dbReference type="ARBA" id="ARBA00008837"/>
    </source>
</evidence>
<keyword evidence="5" id="KW-1185">Reference proteome</keyword>
<dbReference type="EMBL" id="JAWIZZ010000041">
    <property type="protein sequence ID" value="KAK5780416.1"/>
    <property type="molecule type" value="Genomic_DNA"/>
</dbReference>
<comment type="caution">
    <text evidence="4">The sequence shown here is derived from an EMBL/GenBank/DDBJ whole genome shotgun (WGS) entry which is preliminary data.</text>
</comment>
<dbReference type="AlphaFoldDB" id="A0AAN8A8N4"/>
<evidence type="ECO:0000256" key="1">
    <source>
        <dbReference type="ARBA" id="ARBA00005043"/>
    </source>
</evidence>
<protein>
    <recommendedName>
        <fullName evidence="6">Elongator complex protein 6</fullName>
    </recommendedName>
</protein>
<comment type="similarity">
    <text evidence="2">Belongs to the ELP6 family.</text>
</comment>
<feature type="region of interest" description="Disordered" evidence="3">
    <location>
        <begin position="57"/>
        <end position="84"/>
    </location>
</feature>
<name>A0AAN8A8N4_9SACH</name>
<reference evidence="5" key="1">
    <citation type="submission" date="2023-07" db="EMBL/GenBank/DDBJ databases">
        <title>A draft genome of Kazachstania heterogenica Y-27499.</title>
        <authorList>
            <person name="Donic C."/>
            <person name="Kralova J.S."/>
            <person name="Fidel L."/>
            <person name="Ben-Dor S."/>
            <person name="Jung S."/>
        </authorList>
    </citation>
    <scope>NUCLEOTIDE SEQUENCE [LARGE SCALE GENOMIC DNA]</scope>
    <source>
        <strain evidence="5">Y27499</strain>
    </source>
</reference>
<organism evidence="4 5">
    <name type="scientific">Arxiozyma heterogenica</name>
    <dbReference type="NCBI Taxonomy" id="278026"/>
    <lineage>
        <taxon>Eukaryota</taxon>
        <taxon>Fungi</taxon>
        <taxon>Dikarya</taxon>
        <taxon>Ascomycota</taxon>
        <taxon>Saccharomycotina</taxon>
        <taxon>Saccharomycetes</taxon>
        <taxon>Saccharomycetales</taxon>
        <taxon>Saccharomycetaceae</taxon>
        <taxon>Arxiozyma</taxon>
    </lineage>
</organism>
<dbReference type="GO" id="GO:0002098">
    <property type="term" value="P:tRNA wobble uridine modification"/>
    <property type="evidence" value="ECO:0007669"/>
    <property type="project" value="InterPro"/>
</dbReference>
<feature type="compositionally biased region" description="Low complexity" evidence="3">
    <location>
        <begin position="65"/>
        <end position="82"/>
    </location>
</feature>
<evidence type="ECO:0000313" key="5">
    <source>
        <dbReference type="Proteomes" id="UP001306508"/>
    </source>
</evidence>
<dbReference type="CDD" id="cd19495">
    <property type="entry name" value="Elp6"/>
    <property type="match status" value="1"/>
</dbReference>
<comment type="pathway">
    <text evidence="1">tRNA modification; 5-methoxycarbonylmethyl-2-thiouridine-tRNA biosynthesis.</text>
</comment>
<dbReference type="InterPro" id="IPR018627">
    <property type="entry name" value="ELP6"/>
</dbReference>
<evidence type="ECO:0000313" key="4">
    <source>
        <dbReference type="EMBL" id="KAK5780416.1"/>
    </source>
</evidence>